<dbReference type="Pfam" id="PF01979">
    <property type="entry name" value="Amidohydro_1"/>
    <property type="match status" value="1"/>
</dbReference>
<comment type="caution">
    <text evidence="2">The sequence shown here is derived from an EMBL/GenBank/DDBJ whole genome shotgun (WGS) entry which is preliminary data.</text>
</comment>
<dbReference type="PANTHER" id="PTHR43135">
    <property type="entry name" value="ALPHA-D-RIBOSE 1-METHYLPHOSPHONATE 5-TRIPHOSPHATE DIPHOSPHATASE"/>
    <property type="match status" value="1"/>
</dbReference>
<dbReference type="RefSeq" id="WP_151668417.1">
    <property type="nucleotide sequence ID" value="NZ_WBVO01000015.1"/>
</dbReference>
<accession>A0A6N6RF50</accession>
<evidence type="ECO:0000259" key="1">
    <source>
        <dbReference type="Pfam" id="PF01979"/>
    </source>
</evidence>
<dbReference type="CDD" id="cd01299">
    <property type="entry name" value="Met_dep_hydrolase_A"/>
    <property type="match status" value="1"/>
</dbReference>
<dbReference type="Gene3D" id="2.30.40.10">
    <property type="entry name" value="Urease, subunit C, domain 1"/>
    <property type="match status" value="1"/>
</dbReference>
<dbReference type="Gene3D" id="3.20.20.140">
    <property type="entry name" value="Metal-dependent hydrolases"/>
    <property type="match status" value="1"/>
</dbReference>
<keyword evidence="3" id="KW-1185">Reference proteome</keyword>
<dbReference type="InterPro" id="IPR006680">
    <property type="entry name" value="Amidohydro-rel"/>
</dbReference>
<organism evidence="2 3">
    <name type="scientific">Phaeocystidibacter luteus</name>
    <dbReference type="NCBI Taxonomy" id="911197"/>
    <lineage>
        <taxon>Bacteria</taxon>
        <taxon>Pseudomonadati</taxon>
        <taxon>Bacteroidota</taxon>
        <taxon>Flavobacteriia</taxon>
        <taxon>Flavobacteriales</taxon>
        <taxon>Phaeocystidibacteraceae</taxon>
        <taxon>Phaeocystidibacter</taxon>
    </lineage>
</organism>
<dbReference type="InterPro" id="IPR051781">
    <property type="entry name" value="Metallo-dep_Hydrolase"/>
</dbReference>
<name>A0A6N6RF50_9FLAO</name>
<feature type="domain" description="Amidohydrolase-related" evidence="1">
    <location>
        <begin position="81"/>
        <end position="439"/>
    </location>
</feature>
<dbReference type="SUPFAM" id="SSF51556">
    <property type="entry name" value="Metallo-dependent hydrolases"/>
    <property type="match status" value="1"/>
</dbReference>
<dbReference type="InterPro" id="IPR032466">
    <property type="entry name" value="Metal_Hydrolase"/>
</dbReference>
<dbReference type="Proteomes" id="UP000468650">
    <property type="component" value="Unassembled WGS sequence"/>
</dbReference>
<dbReference type="OrthoDB" id="9797498at2"/>
<dbReference type="InterPro" id="IPR011059">
    <property type="entry name" value="Metal-dep_hydrolase_composite"/>
</dbReference>
<gene>
    <name evidence="2" type="ORF">F8C67_13610</name>
</gene>
<proteinExistence type="predicted"/>
<evidence type="ECO:0000313" key="3">
    <source>
        <dbReference type="Proteomes" id="UP000468650"/>
    </source>
</evidence>
<dbReference type="EMBL" id="WBVO01000015">
    <property type="protein sequence ID" value="KAB2805367.1"/>
    <property type="molecule type" value="Genomic_DNA"/>
</dbReference>
<dbReference type="SUPFAM" id="SSF51338">
    <property type="entry name" value="Composite domain of metallo-dependent hydrolases"/>
    <property type="match status" value="1"/>
</dbReference>
<dbReference type="GO" id="GO:0016810">
    <property type="term" value="F:hydrolase activity, acting on carbon-nitrogen (but not peptide) bonds"/>
    <property type="evidence" value="ECO:0007669"/>
    <property type="project" value="InterPro"/>
</dbReference>
<dbReference type="InterPro" id="IPR057744">
    <property type="entry name" value="OTAase-like"/>
</dbReference>
<reference evidence="2 3" key="1">
    <citation type="submission" date="2019-09" db="EMBL/GenBank/DDBJ databases">
        <title>Genomes of family Cryomorphaceae.</title>
        <authorList>
            <person name="Bowman J.P."/>
        </authorList>
    </citation>
    <scope>NUCLEOTIDE SEQUENCE [LARGE SCALE GENOMIC DNA]</scope>
    <source>
        <strain evidence="2 3">LMG 25704</strain>
    </source>
</reference>
<evidence type="ECO:0000313" key="2">
    <source>
        <dbReference type="EMBL" id="KAB2805367.1"/>
    </source>
</evidence>
<dbReference type="PANTHER" id="PTHR43135:SF3">
    <property type="entry name" value="ALPHA-D-RIBOSE 1-METHYLPHOSPHONATE 5-TRIPHOSPHATE DIPHOSPHATASE"/>
    <property type="match status" value="1"/>
</dbReference>
<sequence>MKALNLNIITAVMMSLSFLTSHGQEAEQTILITNAKIFNGSENLVEGKDVLIQGNKIVQIAEGIVITQDSNSTIIDAGGRTLTPGFIDMHAHIMFQMPFGVAANSDEYYWAYVSTQAAEMYLSRGFTTIRDAGGNCFSLKKAIDQGIVEGPRIFPSGPMISQTSGHSDHRTDAFPSQLVEDEPSIFMKYNQVQIADGREEVLIAVRENLRRGASQIKISVGGGTGSYADPLDVTQYTADEIQASVEAAEDWGTYVTAHVYNSDGIIRAAENGVKCIEHGNLVDEAAMRIMKEYNMWLSPQVIVYTYHPNGYTDDQKLKHDQAYAGIDNMFTIAKKIGFVNIVFGSDIITSLEELSTINREFELRTEWFTPTEIMNQATSKASELLQLSGERNPYPGQIGVIEEGAYADLLLINGNPLEDITILQDAESNLALIMKDGKIFKNIIE</sequence>
<dbReference type="AlphaFoldDB" id="A0A6N6RF50"/>
<protein>
    <submittedName>
        <fullName evidence="2">Amidohydrolase family protein</fullName>
    </submittedName>
</protein>
<keyword evidence="2" id="KW-0378">Hydrolase</keyword>